<dbReference type="RefSeq" id="WP_149771236.1">
    <property type="nucleotide sequence ID" value="NZ_VDFQ02000006.1"/>
</dbReference>
<sequence length="158" mass="16360">MFSVADFVTGLGWFGAVAGAAAYLLVTRGRWSASSARYQSANLLGAGLMGGVAAFNGVWPSAAANLIWVFIGGQALWMIVAKKRGAVGPAADQVSVVDLEPREDAAVVAATASAPASATPLAYEAHVLDEVWEERDPTLQMTVDELVSLTGRRVPAAA</sequence>
<comment type="caution">
    <text evidence="3">The sequence shown here is derived from an EMBL/GenBank/DDBJ whole genome shotgun (WGS) entry which is preliminary data.</text>
</comment>
<organism evidence="3 4">
    <name type="scientific">Mumia zhuanghuii</name>
    <dbReference type="NCBI Taxonomy" id="2585211"/>
    <lineage>
        <taxon>Bacteria</taxon>
        <taxon>Bacillati</taxon>
        <taxon>Actinomycetota</taxon>
        <taxon>Actinomycetes</taxon>
        <taxon>Propionibacteriales</taxon>
        <taxon>Nocardioidaceae</taxon>
        <taxon>Mumia</taxon>
    </lineage>
</organism>
<feature type="transmembrane region" description="Helical" evidence="1">
    <location>
        <begin position="6"/>
        <end position="26"/>
    </location>
</feature>
<evidence type="ECO:0000256" key="1">
    <source>
        <dbReference type="SAM" id="Phobius"/>
    </source>
</evidence>
<dbReference type="EMBL" id="VDFQ02000006">
    <property type="protein sequence ID" value="KAA1420012.1"/>
    <property type="molecule type" value="Genomic_DNA"/>
</dbReference>
<keyword evidence="1" id="KW-0812">Transmembrane</keyword>
<gene>
    <name evidence="3" type="ORF">FE697_019220</name>
</gene>
<name>A0A5Q6RPQ9_9ACTN</name>
<feature type="domain" description="CBU-0592-like" evidence="2">
    <location>
        <begin position="11"/>
        <end position="82"/>
    </location>
</feature>
<evidence type="ECO:0000313" key="4">
    <source>
        <dbReference type="Proteomes" id="UP000307768"/>
    </source>
</evidence>
<feature type="transmembrane region" description="Helical" evidence="1">
    <location>
        <begin position="38"/>
        <end position="56"/>
    </location>
</feature>
<keyword evidence="1" id="KW-0472">Membrane</keyword>
<accession>A0A5Q6RPQ9</accession>
<evidence type="ECO:0000259" key="2">
    <source>
        <dbReference type="Pfam" id="PF26604"/>
    </source>
</evidence>
<dbReference type="Pfam" id="PF26604">
    <property type="entry name" value="CBU_0592"/>
    <property type="match status" value="1"/>
</dbReference>
<dbReference type="OrthoDB" id="3256397at2"/>
<keyword evidence="1" id="KW-1133">Transmembrane helix</keyword>
<dbReference type="InterPro" id="IPR058058">
    <property type="entry name" value="CBU_0592-like"/>
</dbReference>
<dbReference type="AlphaFoldDB" id="A0A5Q6RPQ9"/>
<reference evidence="3 4" key="1">
    <citation type="submission" date="2019-09" db="EMBL/GenBank/DDBJ databases">
        <title>Mumia zhuanghuii sp. nov. isolated from the intestinal contents of plateau pika (Ochotona curzoniae) in the Qinghai-Tibet plateau of China.</title>
        <authorList>
            <person name="Tian Z."/>
        </authorList>
    </citation>
    <scope>NUCLEOTIDE SEQUENCE [LARGE SCALE GENOMIC DNA]</scope>
    <source>
        <strain evidence="4">350</strain>
    </source>
</reference>
<protein>
    <recommendedName>
        <fullName evidence="2">CBU-0592-like domain-containing protein</fullName>
    </recommendedName>
</protein>
<evidence type="ECO:0000313" key="3">
    <source>
        <dbReference type="EMBL" id="KAA1420012.1"/>
    </source>
</evidence>
<dbReference type="Proteomes" id="UP000307768">
    <property type="component" value="Unassembled WGS sequence"/>
</dbReference>
<dbReference type="NCBIfam" id="NF047864">
    <property type="entry name" value="CBU_0592_membra"/>
    <property type="match status" value="1"/>
</dbReference>
<feature type="transmembrane region" description="Helical" evidence="1">
    <location>
        <begin position="62"/>
        <end position="80"/>
    </location>
</feature>
<proteinExistence type="predicted"/>